<evidence type="ECO:0000256" key="4">
    <source>
        <dbReference type="ARBA" id="ARBA00022806"/>
    </source>
</evidence>
<dbReference type="InterPro" id="IPR047187">
    <property type="entry name" value="SF1_C_Upf1"/>
</dbReference>
<dbReference type="Pfam" id="PF13087">
    <property type="entry name" value="AAA_12"/>
    <property type="match status" value="1"/>
</dbReference>
<dbReference type="Proteomes" id="UP000812982">
    <property type="component" value="Unassembled WGS sequence"/>
</dbReference>
<evidence type="ECO:0000313" key="8">
    <source>
        <dbReference type="EMBL" id="MBU9765019.1"/>
    </source>
</evidence>
<keyword evidence="8" id="KW-0418">Kinase</keyword>
<dbReference type="SUPFAM" id="SSF52540">
    <property type="entry name" value="P-loop containing nucleoside triphosphate hydrolases"/>
    <property type="match status" value="1"/>
</dbReference>
<evidence type="ECO:0000256" key="5">
    <source>
        <dbReference type="ARBA" id="ARBA00022840"/>
    </source>
</evidence>
<dbReference type="Gene3D" id="3.40.50.300">
    <property type="entry name" value="P-loop containing nucleotide triphosphate hydrolases"/>
    <property type="match status" value="2"/>
</dbReference>
<name>A0ABS6KNE0_9MYCO</name>
<dbReference type="InterPro" id="IPR041677">
    <property type="entry name" value="DNA2/NAM7_AAA_11"/>
</dbReference>
<feature type="region of interest" description="Disordered" evidence="6">
    <location>
        <begin position="21"/>
        <end position="41"/>
    </location>
</feature>
<dbReference type="InterPro" id="IPR011009">
    <property type="entry name" value="Kinase-like_dom_sf"/>
</dbReference>
<dbReference type="SMART" id="SM00219">
    <property type="entry name" value="TyrKc"/>
    <property type="match status" value="1"/>
</dbReference>
<dbReference type="PANTHER" id="PTHR43788">
    <property type="entry name" value="DNA2/NAM7 HELICASE FAMILY MEMBER"/>
    <property type="match status" value="1"/>
</dbReference>
<dbReference type="SUPFAM" id="SSF56112">
    <property type="entry name" value="Protein kinase-like (PK-like)"/>
    <property type="match status" value="1"/>
</dbReference>
<reference evidence="8 9" key="1">
    <citation type="journal article" date="2021" name="Sci. Rep.">
        <title>Phenotypic and genomic hallmarks of a novel, potentially pathogenic rapidly growing Mycobacterium species related to the Mycobacterium fortuitum complex.</title>
        <authorList>
            <person name="Gharbi R."/>
            <person name="Khanna V."/>
            <person name="Frigui W."/>
            <person name="Mhenni B."/>
            <person name="Brosch R."/>
            <person name="Mardassi H."/>
        </authorList>
    </citation>
    <scope>NUCLEOTIDE SEQUENCE [LARGE SCALE GENOMIC DNA]</scope>
    <source>
        <strain evidence="8 9">TNTM28</strain>
    </source>
</reference>
<organism evidence="8 9">
    <name type="scientific">[Mycobacterium] fortunisiensis</name>
    <dbReference type="NCBI Taxonomy" id="2600579"/>
    <lineage>
        <taxon>Bacteria</taxon>
        <taxon>Bacillati</taxon>
        <taxon>Actinomycetota</taxon>
        <taxon>Actinomycetes</taxon>
        <taxon>Mycobacteriales</taxon>
        <taxon>Mycobacteriaceae</taxon>
        <taxon>Mycolicibacterium</taxon>
    </lineage>
</organism>
<dbReference type="InterPro" id="IPR041679">
    <property type="entry name" value="DNA2/NAM7-like_C"/>
</dbReference>
<dbReference type="CDD" id="cd14014">
    <property type="entry name" value="STKc_PknB_like"/>
    <property type="match status" value="1"/>
</dbReference>
<dbReference type="PANTHER" id="PTHR43788:SF8">
    <property type="entry name" value="DNA-BINDING PROTEIN SMUBP-2"/>
    <property type="match status" value="1"/>
</dbReference>
<dbReference type="PROSITE" id="PS50011">
    <property type="entry name" value="PROTEIN_KINASE_DOM"/>
    <property type="match status" value="1"/>
</dbReference>
<dbReference type="Gene3D" id="1.10.510.10">
    <property type="entry name" value="Transferase(Phosphotransferase) domain 1"/>
    <property type="match status" value="1"/>
</dbReference>
<dbReference type="InterPro" id="IPR027417">
    <property type="entry name" value="P-loop_NTPase"/>
</dbReference>
<dbReference type="CDD" id="cd18808">
    <property type="entry name" value="SF1_C_Upf1"/>
    <property type="match status" value="1"/>
</dbReference>
<protein>
    <submittedName>
        <fullName evidence="8">Protein kinase</fullName>
    </submittedName>
</protein>
<dbReference type="Gene3D" id="3.30.200.20">
    <property type="entry name" value="Phosphorylase Kinase, domain 1"/>
    <property type="match status" value="1"/>
</dbReference>
<sequence>MPSDYLFDQPAGNALLGISASRHREPSRRTGLRQVSSVPRNTRACPRMKLAGSVPTGTYALLRISPTKGAAVVRVVADRYAEIANTRRVGGQGEVFQVADLHGGPHIALKALPYGTGDVYRLYFERETAALHKLSHPNIASLSDCGVDEKLGVYYLTLPWIPQTLNDWHARHTAEAPGWDDVADMIALPLASALAHAHSLSVLHRDIRPSNVLWTSDDKPLLADFALSKIKSRVAATGDATVLGGATVPWAPPDNASRGSTRFDVYGLAATVLQCVTTQRLRDYPDIARALGAADVPKDVKELLERALHPEARERPADGQVFHLELQAIQDKRKQKWHTRYELSFELTADAQAALQGAGGGLSAEKVLAQRLGPVTHVLPRLETLADGRVVLSTERFRLVGDQVQLMMKFVTDAKLLCVRAEVMDFEDLDRWRSDKNAVPLDRQDFSWSVAPATNPQRAALAAHALNTLIKKAVQDAEDRTSEWFKQTRIRDWSILIDAKEQLEERLEGSIAFSRISSTGTEFTLRATSTIPDGVLDQERLVRPTGAADVKGVNKNRKPILVTIVDVNDKDLTVRTTAGVDLPATGVLVVDRSASRVVLRRQKEALADLREGSAARPQLRELVLEPALALPPVPVAFEPVTPDLDHDKQIAVSNALGAGDVFLVEGPPGTGKTSFICELINQYLRARPHDKVLLVSQMHVAIDNAVTRLHDSGVQSVVRLSSREDRVDPDAAHLLLTNKLNDWVTAIGARARDGMTTLAGRRGVPAARLRLALNAEEALACMRRKAVCTQNVEDSAADQDGDEDDLSVEHAGLVADYELAAQQADVVLATVSAGAVELGIELPATPDETRLTTLVTDLLSSSTDPALRELISAQGDWLGSLRSPAAAEPIFLPTQSVVAGTCLGFLSNPHIQDMQFDLCIVDEASRATAPELLVPMTRAKRWVLVGDPKQLPPMREDVLKHPDLVETFDLDKKFVSMSLFDVLLAETPEPCCTRLVTQHRMATPIGDLISHCFYDGELVSEPFASLEPATVPEDDRLVWYSTSGHEDRNEEAQRGRKRSVSNKFEAEHIAKLVGRLNTDVAAGRYRRRKGGPLEVLILSGYTNQCSEIERALRPLTLADIDVQVKTIDAVQGREADVVIFSVTRSNLHGDLGFLDHRVEGRTNVALSRAREILWIVGDSDFAASLDGPLKKVVHHITSRDAGRIEQL</sequence>
<proteinExistence type="inferred from homology"/>
<evidence type="ECO:0000256" key="3">
    <source>
        <dbReference type="ARBA" id="ARBA00022801"/>
    </source>
</evidence>
<keyword evidence="3" id="KW-0378">Hydrolase</keyword>
<dbReference type="Pfam" id="PF13086">
    <property type="entry name" value="AAA_11"/>
    <property type="match status" value="1"/>
</dbReference>
<comment type="caution">
    <text evidence="8">The sequence shown here is derived from an EMBL/GenBank/DDBJ whole genome shotgun (WGS) entry which is preliminary data.</text>
</comment>
<dbReference type="Pfam" id="PF00069">
    <property type="entry name" value="Pkinase"/>
    <property type="match status" value="1"/>
</dbReference>
<dbReference type="EMBL" id="VOMB01000016">
    <property type="protein sequence ID" value="MBU9765019.1"/>
    <property type="molecule type" value="Genomic_DNA"/>
</dbReference>
<evidence type="ECO:0000259" key="7">
    <source>
        <dbReference type="PROSITE" id="PS50011"/>
    </source>
</evidence>
<evidence type="ECO:0000256" key="1">
    <source>
        <dbReference type="ARBA" id="ARBA00007913"/>
    </source>
</evidence>
<keyword evidence="5" id="KW-0067">ATP-binding</keyword>
<dbReference type="InterPro" id="IPR000719">
    <property type="entry name" value="Prot_kinase_dom"/>
</dbReference>
<keyword evidence="4" id="KW-0347">Helicase</keyword>
<accession>A0ABS6KNE0</accession>
<dbReference type="InterPro" id="IPR020635">
    <property type="entry name" value="Tyr_kinase_cat_dom"/>
</dbReference>
<gene>
    <name evidence="8" type="ORF">FR943_14350</name>
</gene>
<comment type="similarity">
    <text evidence="1">Belongs to the DNA2/NAM7 helicase family.</text>
</comment>
<evidence type="ECO:0000256" key="6">
    <source>
        <dbReference type="SAM" id="MobiDB-lite"/>
    </source>
</evidence>
<dbReference type="SMART" id="SM00220">
    <property type="entry name" value="S_TKc"/>
    <property type="match status" value="1"/>
</dbReference>
<keyword evidence="8" id="KW-0808">Transferase</keyword>
<evidence type="ECO:0000313" key="9">
    <source>
        <dbReference type="Proteomes" id="UP000812982"/>
    </source>
</evidence>
<dbReference type="InterPro" id="IPR050534">
    <property type="entry name" value="Coronavir_polyprotein_1ab"/>
</dbReference>
<evidence type="ECO:0000256" key="2">
    <source>
        <dbReference type="ARBA" id="ARBA00022741"/>
    </source>
</evidence>
<feature type="domain" description="Protein kinase" evidence="7">
    <location>
        <begin position="81"/>
        <end position="326"/>
    </location>
</feature>
<keyword evidence="9" id="KW-1185">Reference proteome</keyword>
<dbReference type="GO" id="GO:0016301">
    <property type="term" value="F:kinase activity"/>
    <property type="evidence" value="ECO:0007669"/>
    <property type="project" value="UniProtKB-KW"/>
</dbReference>
<keyword evidence="2" id="KW-0547">Nucleotide-binding</keyword>